<dbReference type="AlphaFoldDB" id="A0A4R2EQN4"/>
<evidence type="ECO:0000256" key="7">
    <source>
        <dbReference type="ARBA" id="ARBA00023237"/>
    </source>
</evidence>
<dbReference type="OrthoDB" id="367883at2"/>
<protein>
    <submittedName>
        <fullName evidence="9">Outer membrane protein TolC</fullName>
    </submittedName>
</protein>
<evidence type="ECO:0000256" key="2">
    <source>
        <dbReference type="ARBA" id="ARBA00007613"/>
    </source>
</evidence>
<comment type="subcellular location">
    <subcellularLocation>
        <location evidence="1">Cell outer membrane</location>
    </subcellularLocation>
</comment>
<dbReference type="InterPro" id="IPR003423">
    <property type="entry name" value="OMP_efflux"/>
</dbReference>
<dbReference type="SUPFAM" id="SSF56954">
    <property type="entry name" value="Outer membrane efflux proteins (OEP)"/>
    <property type="match status" value="1"/>
</dbReference>
<keyword evidence="8" id="KW-0732">Signal</keyword>
<keyword evidence="6" id="KW-0472">Membrane</keyword>
<dbReference type="PANTHER" id="PTHR30026">
    <property type="entry name" value="OUTER MEMBRANE PROTEIN TOLC"/>
    <property type="match status" value="1"/>
</dbReference>
<comment type="similarity">
    <text evidence="2">Belongs to the outer membrane factor (OMF) (TC 1.B.17) family.</text>
</comment>
<evidence type="ECO:0000256" key="4">
    <source>
        <dbReference type="ARBA" id="ARBA00022452"/>
    </source>
</evidence>
<proteinExistence type="inferred from homology"/>
<reference evidence="9 10" key="1">
    <citation type="submission" date="2019-03" db="EMBL/GenBank/DDBJ databases">
        <title>Genomic Encyclopedia of Archaeal and Bacterial Type Strains, Phase II (KMG-II): from individual species to whole genera.</title>
        <authorList>
            <person name="Goeker M."/>
        </authorList>
    </citation>
    <scope>NUCLEOTIDE SEQUENCE [LARGE SCALE GENOMIC DNA]</scope>
    <source>
        <strain evidence="9 10">RL-C</strain>
    </source>
</reference>
<comment type="caution">
    <text evidence="9">The sequence shown here is derived from an EMBL/GenBank/DDBJ whole genome shotgun (WGS) entry which is preliminary data.</text>
</comment>
<evidence type="ECO:0000256" key="1">
    <source>
        <dbReference type="ARBA" id="ARBA00004442"/>
    </source>
</evidence>
<feature type="signal peptide" evidence="8">
    <location>
        <begin position="1"/>
        <end position="21"/>
    </location>
</feature>
<dbReference type="GO" id="GO:0015562">
    <property type="term" value="F:efflux transmembrane transporter activity"/>
    <property type="evidence" value="ECO:0007669"/>
    <property type="project" value="InterPro"/>
</dbReference>
<dbReference type="Pfam" id="PF02321">
    <property type="entry name" value="OEP"/>
    <property type="match status" value="2"/>
</dbReference>
<dbReference type="GO" id="GO:1990281">
    <property type="term" value="C:efflux pump complex"/>
    <property type="evidence" value="ECO:0007669"/>
    <property type="project" value="TreeGrafter"/>
</dbReference>
<dbReference type="PANTHER" id="PTHR30026:SF20">
    <property type="entry name" value="OUTER MEMBRANE PROTEIN TOLC"/>
    <property type="match status" value="1"/>
</dbReference>
<dbReference type="GO" id="GO:0015288">
    <property type="term" value="F:porin activity"/>
    <property type="evidence" value="ECO:0007669"/>
    <property type="project" value="TreeGrafter"/>
</dbReference>
<accession>A0A4R2EQN4</accession>
<name>A0A4R2EQN4_9BACT</name>
<dbReference type="Gene3D" id="1.20.1600.10">
    <property type="entry name" value="Outer membrane efflux proteins (OEP)"/>
    <property type="match status" value="1"/>
</dbReference>
<evidence type="ECO:0000256" key="8">
    <source>
        <dbReference type="SAM" id="SignalP"/>
    </source>
</evidence>
<dbReference type="GO" id="GO:0009279">
    <property type="term" value="C:cell outer membrane"/>
    <property type="evidence" value="ECO:0007669"/>
    <property type="project" value="UniProtKB-SubCell"/>
</dbReference>
<keyword evidence="5" id="KW-0812">Transmembrane</keyword>
<gene>
    <name evidence="9" type="ORF">CLV25_105136</name>
</gene>
<keyword evidence="10" id="KW-1185">Reference proteome</keyword>
<evidence type="ECO:0000256" key="6">
    <source>
        <dbReference type="ARBA" id="ARBA00023136"/>
    </source>
</evidence>
<evidence type="ECO:0000256" key="3">
    <source>
        <dbReference type="ARBA" id="ARBA00022448"/>
    </source>
</evidence>
<dbReference type="Proteomes" id="UP000294830">
    <property type="component" value="Unassembled WGS sequence"/>
</dbReference>
<keyword evidence="3" id="KW-0813">Transport</keyword>
<feature type="chain" id="PRO_5020420156" evidence="8">
    <location>
        <begin position="22"/>
        <end position="436"/>
    </location>
</feature>
<sequence length="436" mass="49077">MKQVTAVLTLALMLVVSGSFAADNLAEKKVLTLSQAQEIAMQNSLTIKDASYDLEAARKKIWETTAIGLPQADAKYSFTHNPASLPEIQFDPNSPPIKIGTKSSSSITATVSQLIFSGSYIVGLQASKTYKQIMEQSLEKTRIDVRSAVAQSYYLILLTSQTGEVLKGNLENLNKLLNDTQKMFEKGFTEETSVDQLSIAVNDLNISLSTIQRQEQVARRLLNFQMGLELETQVDLTDKLEDIVRGINRERILETQFSLEKNIDYNMTVTNIKAKKLLYKNELASYLPTIAGFYQYQKYLNDQSFNFQPTNLFGLSISLPIFSSGQRYSKVGQAKIEMSKAENAKEQVARSLTMEYQQAKEDFNTAWEKYQNSKKSQTLAQKVLKDMTIKFNNGMASSMDLTQANDKLLQAVSNLYNVEFELLNAKIRLDKITNNL</sequence>
<evidence type="ECO:0000313" key="9">
    <source>
        <dbReference type="EMBL" id="TCN68934.1"/>
    </source>
</evidence>
<dbReference type="RefSeq" id="WP_131838948.1">
    <property type="nucleotide sequence ID" value="NZ_SLWB01000005.1"/>
</dbReference>
<dbReference type="EMBL" id="SLWB01000005">
    <property type="protein sequence ID" value="TCN68934.1"/>
    <property type="molecule type" value="Genomic_DNA"/>
</dbReference>
<keyword evidence="4" id="KW-1134">Transmembrane beta strand</keyword>
<keyword evidence="7" id="KW-0998">Cell outer membrane</keyword>
<evidence type="ECO:0000313" key="10">
    <source>
        <dbReference type="Proteomes" id="UP000294830"/>
    </source>
</evidence>
<evidence type="ECO:0000256" key="5">
    <source>
        <dbReference type="ARBA" id="ARBA00022692"/>
    </source>
</evidence>
<dbReference type="InterPro" id="IPR051906">
    <property type="entry name" value="TolC-like"/>
</dbReference>
<organism evidence="9 10">
    <name type="scientific">Acetobacteroides hydrogenigenes</name>
    <dbReference type="NCBI Taxonomy" id="979970"/>
    <lineage>
        <taxon>Bacteria</taxon>
        <taxon>Pseudomonadati</taxon>
        <taxon>Bacteroidota</taxon>
        <taxon>Bacteroidia</taxon>
        <taxon>Bacteroidales</taxon>
        <taxon>Rikenellaceae</taxon>
        <taxon>Acetobacteroides</taxon>
    </lineage>
</organism>